<evidence type="ECO:0000313" key="4">
    <source>
        <dbReference type="Proteomes" id="UP000747542"/>
    </source>
</evidence>
<evidence type="ECO:0000259" key="2">
    <source>
        <dbReference type="PROSITE" id="PS50835"/>
    </source>
</evidence>
<dbReference type="PANTHER" id="PTHR23279">
    <property type="entry name" value="DEFECTIVE PROBOSCIS EXTENSION RESPONSE DPR -RELATED"/>
    <property type="match status" value="1"/>
</dbReference>
<dbReference type="CDD" id="cd00096">
    <property type="entry name" value="Ig"/>
    <property type="match status" value="1"/>
</dbReference>
<evidence type="ECO:0000313" key="3">
    <source>
        <dbReference type="EMBL" id="KAG7164630.1"/>
    </source>
</evidence>
<accession>A0A8J5MU98</accession>
<dbReference type="GO" id="GO:0032589">
    <property type="term" value="C:neuron projection membrane"/>
    <property type="evidence" value="ECO:0007669"/>
    <property type="project" value="TreeGrafter"/>
</dbReference>
<proteinExistence type="predicted"/>
<protein>
    <submittedName>
        <fullName evidence="3">DNA-directed RNA polymerase II subunit RPB1-like 16</fullName>
    </submittedName>
</protein>
<feature type="domain" description="Ig-like" evidence="2">
    <location>
        <begin position="235"/>
        <end position="313"/>
    </location>
</feature>
<dbReference type="Proteomes" id="UP000747542">
    <property type="component" value="Unassembled WGS sequence"/>
</dbReference>
<dbReference type="InterPro" id="IPR007110">
    <property type="entry name" value="Ig-like_dom"/>
</dbReference>
<keyword evidence="3" id="KW-0804">Transcription</keyword>
<name>A0A8J5MU98_HOMAM</name>
<dbReference type="GO" id="GO:0050808">
    <property type="term" value="P:synapse organization"/>
    <property type="evidence" value="ECO:0007669"/>
    <property type="project" value="TreeGrafter"/>
</dbReference>
<keyword evidence="4" id="KW-1185">Reference proteome</keyword>
<dbReference type="Pfam" id="PF13927">
    <property type="entry name" value="Ig_3"/>
    <property type="match status" value="1"/>
</dbReference>
<sequence length="447" mass="46953">VRASLTCLTPHLSPASPLHLPHPSHLPHHSPASPLTFPSTTHLPHPSPASPLTCLTPSPASPLTCLHPPPASPPPASSPPASSLTPHLPHPSPAPHPLPASPHSPASPLTCLIPTPPASPLTSLPTPHLPHPSPALPLPASHLLHLGDGLNLTACLITEAVLQVFDHCRGRAAGAVLQVFDHCGAVLQVFDHWAVLQVFDHCGAVLQVFDHCGGRAAGEYGTHIVGGGSRFLQAGSSLSLECVVTHTRGPPTAVLWYHDHHVLDYDSPRGGISLQVEKSGEQTTSRLLLSSVRETDSGNYTCVPVNAPTASVSVHVNNDELRAAVHQGGISLAAHRHPGVGGATLPLLVAVLVVVGGRVTLRIRRSADSHVSPTSSTVTSILQALHSRQSYRPYSHVNSTCPAITSILQVLQSQQQSYRSYNHVLPSQQQSYGSYNHVNPTGPTVTG</sequence>
<feature type="compositionally biased region" description="Pro residues" evidence="1">
    <location>
        <begin position="67"/>
        <end position="78"/>
    </location>
</feature>
<dbReference type="SMART" id="SM00409">
    <property type="entry name" value="IG"/>
    <property type="match status" value="1"/>
</dbReference>
<dbReference type="SUPFAM" id="SSF48726">
    <property type="entry name" value="Immunoglobulin"/>
    <property type="match status" value="1"/>
</dbReference>
<dbReference type="InterPro" id="IPR037448">
    <property type="entry name" value="Zig-8"/>
</dbReference>
<dbReference type="InterPro" id="IPR003599">
    <property type="entry name" value="Ig_sub"/>
</dbReference>
<dbReference type="PROSITE" id="PS50835">
    <property type="entry name" value="IG_LIKE"/>
    <property type="match status" value="1"/>
</dbReference>
<dbReference type="GO" id="GO:0000428">
    <property type="term" value="C:DNA-directed RNA polymerase complex"/>
    <property type="evidence" value="ECO:0007669"/>
    <property type="project" value="UniProtKB-KW"/>
</dbReference>
<gene>
    <name evidence="3" type="primary">Polr2a-L16</name>
    <name evidence="3" type="ORF">Hamer_G005017</name>
</gene>
<feature type="compositionally biased region" description="Pro residues" evidence="1">
    <location>
        <begin position="88"/>
        <end position="102"/>
    </location>
</feature>
<reference evidence="3" key="1">
    <citation type="journal article" date="2021" name="Sci. Adv.">
        <title>The American lobster genome reveals insights on longevity, neural, and immune adaptations.</title>
        <authorList>
            <person name="Polinski J.M."/>
            <person name="Zimin A.V."/>
            <person name="Clark K.F."/>
            <person name="Kohn A.B."/>
            <person name="Sadowski N."/>
            <person name="Timp W."/>
            <person name="Ptitsyn A."/>
            <person name="Khanna P."/>
            <person name="Romanova D.Y."/>
            <person name="Williams P."/>
            <person name="Greenwood S.J."/>
            <person name="Moroz L.L."/>
            <person name="Walt D.R."/>
            <person name="Bodnar A.G."/>
        </authorList>
    </citation>
    <scope>NUCLEOTIDE SEQUENCE</scope>
    <source>
        <strain evidence="3">GMGI-L3</strain>
    </source>
</reference>
<organism evidence="3 4">
    <name type="scientific">Homarus americanus</name>
    <name type="common">American lobster</name>
    <dbReference type="NCBI Taxonomy" id="6706"/>
    <lineage>
        <taxon>Eukaryota</taxon>
        <taxon>Metazoa</taxon>
        <taxon>Ecdysozoa</taxon>
        <taxon>Arthropoda</taxon>
        <taxon>Crustacea</taxon>
        <taxon>Multicrustacea</taxon>
        <taxon>Malacostraca</taxon>
        <taxon>Eumalacostraca</taxon>
        <taxon>Eucarida</taxon>
        <taxon>Decapoda</taxon>
        <taxon>Pleocyemata</taxon>
        <taxon>Astacidea</taxon>
        <taxon>Nephropoidea</taxon>
        <taxon>Nephropidae</taxon>
        <taxon>Homarus</taxon>
    </lineage>
</organism>
<dbReference type="EMBL" id="JAHLQT010024959">
    <property type="protein sequence ID" value="KAG7164630.1"/>
    <property type="molecule type" value="Genomic_DNA"/>
</dbReference>
<keyword evidence="3" id="KW-0240">DNA-directed RNA polymerase</keyword>
<dbReference type="PANTHER" id="PTHR23279:SF36">
    <property type="entry name" value="DEFECTIVE PROBOSCIS EXTENSION RESPONSE 9, ISOFORM A"/>
    <property type="match status" value="1"/>
</dbReference>
<evidence type="ECO:0000256" key="1">
    <source>
        <dbReference type="SAM" id="MobiDB-lite"/>
    </source>
</evidence>
<dbReference type="Gene3D" id="2.60.40.10">
    <property type="entry name" value="Immunoglobulins"/>
    <property type="match status" value="1"/>
</dbReference>
<dbReference type="AlphaFoldDB" id="A0A8J5MU98"/>
<comment type="caution">
    <text evidence="3">The sequence shown here is derived from an EMBL/GenBank/DDBJ whole genome shotgun (WGS) entry which is preliminary data.</text>
</comment>
<dbReference type="InterPro" id="IPR003598">
    <property type="entry name" value="Ig_sub2"/>
</dbReference>
<dbReference type="InterPro" id="IPR013783">
    <property type="entry name" value="Ig-like_fold"/>
</dbReference>
<dbReference type="InterPro" id="IPR036179">
    <property type="entry name" value="Ig-like_dom_sf"/>
</dbReference>
<feature type="non-terminal residue" evidence="3">
    <location>
        <position position="447"/>
    </location>
</feature>
<feature type="region of interest" description="Disordered" evidence="1">
    <location>
        <begin position="1"/>
        <end position="112"/>
    </location>
</feature>
<dbReference type="SMART" id="SM00408">
    <property type="entry name" value="IGc2"/>
    <property type="match status" value="1"/>
</dbReference>
<feature type="compositionally biased region" description="Low complexity" evidence="1">
    <location>
        <begin position="10"/>
        <end position="35"/>
    </location>
</feature>